<reference evidence="4 5" key="1">
    <citation type="submission" date="2019-09" db="EMBL/GenBank/DDBJ databases">
        <title>Phylogeny of genus Pseudoclavibacter and closely related genus.</title>
        <authorList>
            <person name="Li Y."/>
        </authorList>
    </citation>
    <scope>NUCLEOTIDE SEQUENCE [LARGE SCALE GENOMIC DNA]</scope>
    <source>
        <strain evidence="4 5">DSM 23821</strain>
    </source>
</reference>
<proteinExistence type="predicted"/>
<dbReference type="RefSeq" id="WP_158039674.1">
    <property type="nucleotide sequence ID" value="NZ_JACCFV010000001.1"/>
</dbReference>
<dbReference type="OrthoDB" id="3171994at2"/>
<name>A0A7J5BZX3_9MICO</name>
<dbReference type="InterPro" id="IPR051534">
    <property type="entry name" value="CBASS_pafABC_assoc_protein"/>
</dbReference>
<dbReference type="PIRSF" id="PIRSF016838">
    <property type="entry name" value="PafC"/>
    <property type="match status" value="1"/>
</dbReference>
<comment type="caution">
    <text evidence="4">The sequence shown here is derived from an EMBL/GenBank/DDBJ whole genome shotgun (WGS) entry which is preliminary data.</text>
</comment>
<dbReference type="InterPro" id="IPR057727">
    <property type="entry name" value="WCX_dom"/>
</dbReference>
<evidence type="ECO:0000313" key="4">
    <source>
        <dbReference type="EMBL" id="KAB1660178.1"/>
    </source>
</evidence>
<dbReference type="PANTHER" id="PTHR34580">
    <property type="match status" value="1"/>
</dbReference>
<dbReference type="InterPro" id="IPR026881">
    <property type="entry name" value="WYL_dom"/>
</dbReference>
<sequence>MNGFLGRDRLTLLVSLVPYLRTRPEGVTVGDVAAHFGVSHDEVRDAVRLIAVSGSPGEAGTYQDLDLFDIDWDALEDDDVVRVTRFIALEEAPPISGLEAAALIAGLQYLRQVPGLTRQAVIEKLLDKLTARTGGSAIAVDDRAQRTGDLGLVRRAVRDGLRLAFTYRSPVSGERRRTVDPIRLDALDDDWYLRAWCLDRDDERNFRVDRMRDVELTETPAEHHESNAPGDAFFTPSADDPVVALEVAESAVPLVREFLDDRSRLPEPDARGRRRVEVRAAHWDGIVRLACGNAATVRVLEPAAARAAVAEWARLGLTVQSEPPATP</sequence>
<evidence type="ECO:0000259" key="2">
    <source>
        <dbReference type="Pfam" id="PF19187"/>
    </source>
</evidence>
<feature type="domain" description="WCX" evidence="3">
    <location>
        <begin position="243"/>
        <end position="314"/>
    </location>
</feature>
<evidence type="ECO:0000313" key="5">
    <source>
        <dbReference type="Proteomes" id="UP000467240"/>
    </source>
</evidence>
<gene>
    <name evidence="4" type="ORF">F8O01_04455</name>
</gene>
<feature type="domain" description="WYL" evidence="1">
    <location>
        <begin position="150"/>
        <end position="216"/>
    </location>
</feature>
<organism evidence="4 5">
    <name type="scientific">Pseudoclavibacter chungangensis</name>
    <dbReference type="NCBI Taxonomy" id="587635"/>
    <lineage>
        <taxon>Bacteria</taxon>
        <taxon>Bacillati</taxon>
        <taxon>Actinomycetota</taxon>
        <taxon>Actinomycetes</taxon>
        <taxon>Micrococcales</taxon>
        <taxon>Microbacteriaceae</taxon>
        <taxon>Pseudoclavibacter</taxon>
    </lineage>
</organism>
<dbReference type="Proteomes" id="UP000467240">
    <property type="component" value="Unassembled WGS sequence"/>
</dbReference>
<dbReference type="InterPro" id="IPR028349">
    <property type="entry name" value="PafC-like"/>
</dbReference>
<feature type="domain" description="PafC HTH" evidence="2">
    <location>
        <begin position="8"/>
        <end position="131"/>
    </location>
</feature>
<dbReference type="PANTHER" id="PTHR34580:SF3">
    <property type="entry name" value="PROTEIN PAFB"/>
    <property type="match status" value="1"/>
</dbReference>
<dbReference type="AlphaFoldDB" id="A0A7J5BZX3"/>
<accession>A0A7J5BZX3</accession>
<protein>
    <submittedName>
        <fullName evidence="4">WYL domain-containing protein</fullName>
    </submittedName>
</protein>
<dbReference type="Pfam" id="PF13280">
    <property type="entry name" value="WYL"/>
    <property type="match status" value="1"/>
</dbReference>
<dbReference type="Pfam" id="PF19187">
    <property type="entry name" value="HTH_PafC"/>
    <property type="match status" value="1"/>
</dbReference>
<dbReference type="Pfam" id="PF25583">
    <property type="entry name" value="WCX"/>
    <property type="match status" value="1"/>
</dbReference>
<keyword evidence="5" id="KW-1185">Reference proteome</keyword>
<dbReference type="PROSITE" id="PS52050">
    <property type="entry name" value="WYL"/>
    <property type="match status" value="1"/>
</dbReference>
<evidence type="ECO:0000259" key="3">
    <source>
        <dbReference type="Pfam" id="PF25583"/>
    </source>
</evidence>
<dbReference type="InterPro" id="IPR043839">
    <property type="entry name" value="PafC_HTH"/>
</dbReference>
<evidence type="ECO:0000259" key="1">
    <source>
        <dbReference type="Pfam" id="PF13280"/>
    </source>
</evidence>
<dbReference type="EMBL" id="WBJZ01000004">
    <property type="protein sequence ID" value="KAB1660178.1"/>
    <property type="molecule type" value="Genomic_DNA"/>
</dbReference>